<feature type="domain" description="G" evidence="5">
    <location>
        <begin position="166"/>
        <end position="230"/>
    </location>
</feature>
<dbReference type="AlphaFoldDB" id="A0AAW1PUQ5"/>
<proteinExistence type="inferred from homology"/>
<dbReference type="GO" id="GO:0003924">
    <property type="term" value="F:GTPase activity"/>
    <property type="evidence" value="ECO:0007669"/>
    <property type="project" value="TreeGrafter"/>
</dbReference>
<keyword evidence="7" id="KW-1185">Reference proteome</keyword>
<evidence type="ECO:0000313" key="6">
    <source>
        <dbReference type="EMBL" id="KAK9811634.1"/>
    </source>
</evidence>
<dbReference type="CDD" id="cd01856">
    <property type="entry name" value="YlqF"/>
    <property type="match status" value="1"/>
</dbReference>
<comment type="caution">
    <text evidence="6">The sequence shown here is derived from an EMBL/GenBank/DDBJ whole genome shotgun (WGS) entry which is preliminary data.</text>
</comment>
<evidence type="ECO:0000259" key="5">
    <source>
        <dbReference type="Pfam" id="PF01926"/>
    </source>
</evidence>
<dbReference type="InterPro" id="IPR027417">
    <property type="entry name" value="P-loop_NTPase"/>
</dbReference>
<dbReference type="InterPro" id="IPR023179">
    <property type="entry name" value="GTP-bd_ortho_bundle_sf"/>
</dbReference>
<keyword evidence="1 3" id="KW-0547">Nucleotide-binding</keyword>
<keyword evidence="2 3" id="KW-0342">GTP-binding</keyword>
<organism evidence="6 7">
    <name type="scientific">[Myrmecia] bisecta</name>
    <dbReference type="NCBI Taxonomy" id="41462"/>
    <lineage>
        <taxon>Eukaryota</taxon>
        <taxon>Viridiplantae</taxon>
        <taxon>Chlorophyta</taxon>
        <taxon>core chlorophytes</taxon>
        <taxon>Trebouxiophyceae</taxon>
        <taxon>Trebouxiales</taxon>
        <taxon>Trebouxiaceae</taxon>
        <taxon>Myrmecia</taxon>
    </lineage>
</organism>
<dbReference type="InterPro" id="IPR016478">
    <property type="entry name" value="GTPase_MTG1"/>
</dbReference>
<dbReference type="Gene3D" id="1.10.1580.10">
    <property type="match status" value="1"/>
</dbReference>
<accession>A0AAW1PUQ5</accession>
<dbReference type="EMBL" id="JALJOR010000009">
    <property type="protein sequence ID" value="KAK9811634.1"/>
    <property type="molecule type" value="Genomic_DNA"/>
</dbReference>
<comment type="similarity">
    <text evidence="3">Belongs to the TRAFAC class YlqF/YawG GTPase family. MTG1 subfamily.</text>
</comment>
<dbReference type="PIRSF" id="PIRSF006230">
    <property type="entry name" value="MG442"/>
    <property type="match status" value="1"/>
</dbReference>
<feature type="binding site" evidence="4">
    <location>
        <position position="216"/>
    </location>
    <ligand>
        <name>GTP</name>
        <dbReference type="ChEBI" id="CHEBI:37565"/>
    </ligand>
</feature>
<dbReference type="Proteomes" id="UP001489004">
    <property type="component" value="Unassembled WGS sequence"/>
</dbReference>
<dbReference type="SUPFAM" id="SSF52540">
    <property type="entry name" value="P-loop containing nucleoside triphosphate hydrolases"/>
    <property type="match status" value="1"/>
</dbReference>
<keyword evidence="3" id="KW-0496">Mitochondrion</keyword>
<sequence length="335" mass="37024">MQRVKAQPQPHPQGLQSCRAVFNSLTDLELDQESVADSSLQARMVQWYPGHIARAERQLREQLKLVDVVLEVRDARIPLSTCHPQIPQWCGSKPRLLVLNRVDMISPADQQAWANYFAQQHLPVFWTNGMDGTGITKVVRAAVSLSKSINSKRSARGLKPRAVRAVAVGFPNVGKSALINRLVNKRACDSAPKPGVTRQLRWVRIGGDLDILDAPGVLPMSFNDQIAAQRLAMCNDIGEAAYVDSLVAAALLDTLVALPNAPDIQEQLQRRFGMELPPEMTGEAYVEALAVKLFQSEKEKAGQRILKDFRSTALGTLALELPHMQPAHSAPRQRQ</sequence>
<dbReference type="Gene3D" id="3.40.50.300">
    <property type="entry name" value="P-loop containing nucleotide triphosphate hydrolases"/>
    <property type="match status" value="1"/>
</dbReference>
<evidence type="ECO:0000313" key="7">
    <source>
        <dbReference type="Proteomes" id="UP001489004"/>
    </source>
</evidence>
<dbReference type="InterPro" id="IPR019991">
    <property type="entry name" value="GTP-bd_ribosome_bgen"/>
</dbReference>
<dbReference type="Pfam" id="PF01926">
    <property type="entry name" value="MMR_HSR1"/>
    <property type="match status" value="1"/>
</dbReference>
<evidence type="ECO:0000256" key="1">
    <source>
        <dbReference type="ARBA" id="ARBA00022741"/>
    </source>
</evidence>
<evidence type="ECO:0000256" key="2">
    <source>
        <dbReference type="ARBA" id="ARBA00023134"/>
    </source>
</evidence>
<evidence type="ECO:0000256" key="4">
    <source>
        <dbReference type="PIRSR" id="PIRSR006230-1"/>
    </source>
</evidence>
<gene>
    <name evidence="6" type="ORF">WJX72_007411</name>
</gene>
<protein>
    <recommendedName>
        <fullName evidence="3">Mitochondrial GTPase 1</fullName>
    </recommendedName>
</protein>
<dbReference type="FunFam" id="3.40.50.300:FF:001189">
    <property type="entry name" value="DAR GTPase 3 chloroplastic"/>
    <property type="match status" value="1"/>
</dbReference>
<reference evidence="6 7" key="1">
    <citation type="journal article" date="2024" name="Nat. Commun.">
        <title>Phylogenomics reveals the evolutionary origins of lichenization in chlorophyte algae.</title>
        <authorList>
            <person name="Puginier C."/>
            <person name="Libourel C."/>
            <person name="Otte J."/>
            <person name="Skaloud P."/>
            <person name="Haon M."/>
            <person name="Grisel S."/>
            <person name="Petersen M."/>
            <person name="Berrin J.G."/>
            <person name="Delaux P.M."/>
            <person name="Dal Grande F."/>
            <person name="Keller J."/>
        </authorList>
    </citation>
    <scope>NUCLEOTIDE SEQUENCE [LARGE SCALE GENOMIC DNA]</scope>
    <source>
        <strain evidence="6 7">SAG 2043</strain>
    </source>
</reference>
<comment type="subcellular location">
    <subcellularLocation>
        <location evidence="3">Mitochondrion inner membrane</location>
        <topology evidence="3">Peripheral membrane protein</topology>
    </subcellularLocation>
</comment>
<dbReference type="GO" id="GO:0032543">
    <property type="term" value="P:mitochondrial translation"/>
    <property type="evidence" value="ECO:0007669"/>
    <property type="project" value="TreeGrafter"/>
</dbReference>
<dbReference type="PANTHER" id="PTHR45782:SF5">
    <property type="entry name" value="DAR GTPASE 3, CHLOROPLASTIC"/>
    <property type="match status" value="1"/>
</dbReference>
<name>A0AAW1PUQ5_9CHLO</name>
<dbReference type="GO" id="GO:0005525">
    <property type="term" value="F:GTP binding"/>
    <property type="evidence" value="ECO:0007669"/>
    <property type="project" value="UniProtKB-KW"/>
</dbReference>
<dbReference type="PROSITE" id="PS51257">
    <property type="entry name" value="PROKAR_LIPOPROTEIN"/>
    <property type="match status" value="1"/>
</dbReference>
<dbReference type="NCBIfam" id="TIGR03596">
    <property type="entry name" value="GTPase_YlqF"/>
    <property type="match status" value="1"/>
</dbReference>
<dbReference type="PANTHER" id="PTHR45782">
    <property type="entry name" value="MITOCHONDRIAL RIBOSOME-ASSOCIATED GTPASE 1"/>
    <property type="match status" value="1"/>
</dbReference>
<evidence type="ECO:0000256" key="3">
    <source>
        <dbReference type="PIRNR" id="PIRNR006230"/>
    </source>
</evidence>
<dbReference type="InterPro" id="IPR006073">
    <property type="entry name" value="GTP-bd"/>
</dbReference>
<feature type="binding site" evidence="4">
    <location>
        <begin position="100"/>
        <end position="103"/>
    </location>
    <ligand>
        <name>GTP</name>
        <dbReference type="ChEBI" id="CHEBI:37565"/>
    </ligand>
</feature>
<dbReference type="GO" id="GO:0005743">
    <property type="term" value="C:mitochondrial inner membrane"/>
    <property type="evidence" value="ECO:0007669"/>
    <property type="project" value="UniProtKB-SubCell"/>
</dbReference>